<protein>
    <recommendedName>
        <fullName evidence="1">DnaT DNA-binding domain-containing protein</fullName>
    </recommendedName>
</protein>
<dbReference type="EMBL" id="AP023086">
    <property type="protein sequence ID" value="BCD98587.1"/>
    <property type="molecule type" value="Genomic_DNA"/>
</dbReference>
<evidence type="ECO:0000313" key="2">
    <source>
        <dbReference type="EMBL" id="BCD98587.1"/>
    </source>
</evidence>
<dbReference type="AlphaFoldDB" id="A0AAN1WJ84"/>
<reference evidence="2 3" key="1">
    <citation type="journal article" date="2022" name="IScience">
        <title>An ultrasensitive nanofiber-based assay for enzymatic hydrolysis and deep-sea microbial degradation of cellulose.</title>
        <authorList>
            <person name="Tsudome M."/>
            <person name="Tachioka M."/>
            <person name="Miyazaki M."/>
            <person name="Uchimura K."/>
            <person name="Tsuda M."/>
            <person name="Takaki Y."/>
            <person name="Deguchi S."/>
        </authorList>
    </citation>
    <scope>NUCLEOTIDE SEQUENCE [LARGE SCALE GENOMIC DNA]</scope>
    <source>
        <strain evidence="2 3">GE09</strain>
    </source>
</reference>
<feature type="domain" description="DnaT DNA-binding" evidence="1">
    <location>
        <begin position="146"/>
        <end position="210"/>
    </location>
</feature>
<gene>
    <name evidence="2" type="ORF">MARGE09_P2788</name>
</gene>
<keyword evidence="3" id="KW-1185">Reference proteome</keyword>
<dbReference type="Gene3D" id="1.10.8.1180">
    <property type="match status" value="3"/>
</dbReference>
<evidence type="ECO:0000313" key="3">
    <source>
        <dbReference type="Proteomes" id="UP001320119"/>
    </source>
</evidence>
<organism evidence="2 3">
    <name type="scientific">Marinagarivorans cellulosilyticus</name>
    <dbReference type="NCBI Taxonomy" id="2721545"/>
    <lineage>
        <taxon>Bacteria</taxon>
        <taxon>Pseudomonadati</taxon>
        <taxon>Pseudomonadota</taxon>
        <taxon>Gammaproteobacteria</taxon>
        <taxon>Cellvibrionales</taxon>
        <taxon>Cellvibrionaceae</taxon>
        <taxon>Marinagarivorans</taxon>
    </lineage>
</organism>
<feature type="domain" description="DnaT DNA-binding" evidence="1">
    <location>
        <begin position="219"/>
        <end position="284"/>
    </location>
</feature>
<dbReference type="RefSeq" id="WP_236983056.1">
    <property type="nucleotide sequence ID" value="NZ_AP023086.1"/>
</dbReference>
<evidence type="ECO:0000259" key="1">
    <source>
        <dbReference type="Pfam" id="PF17948"/>
    </source>
</evidence>
<sequence>MNSYPQTANRPATTAPQILPEIPLTLSPSLAAKLGVEEALMVTVLQQLSLRLAGQNQQGFTWFTASQAQIFAIAPFWADKDVQRLCTNLREANIVVIASAPFNQSQMLKFAFKANSDNHAQPTANNLQTATTASPTPTHAVSPNIIAPHWQPERDTLNQLAQHNIPDTFALNQVGEFITYWRERNEPARSWESKFFNHVIHKWRDFQSQKNQRPQVTLMHPDWRPSEDAMDVLTRHAGIRREFIEDAVPEFVLYWREQGSSCDNWNRRFRDHVNRQWARYSSTLEHDTTPKRIPEGWQPSRDVYDVLRLANIELQFAHQLIPEFVIYWRDSNQAHSSWNTRFLQYVKHRWAQRSAEATAINHSSTRDMSLEALVTDRSWAD</sequence>
<accession>A0AAN1WJ84</accession>
<dbReference type="Proteomes" id="UP001320119">
    <property type="component" value="Chromosome"/>
</dbReference>
<name>A0AAN1WJ84_9GAMM</name>
<proteinExistence type="predicted"/>
<dbReference type="KEGG" id="marq:MARGE09_P2788"/>
<feature type="domain" description="DnaT DNA-binding" evidence="1">
    <location>
        <begin position="292"/>
        <end position="356"/>
    </location>
</feature>
<dbReference type="InterPro" id="IPR040480">
    <property type="entry name" value="DnaT_DNA_bind"/>
</dbReference>
<dbReference type="Pfam" id="PF17948">
    <property type="entry name" value="DnaT"/>
    <property type="match status" value="3"/>
</dbReference>